<protein>
    <recommendedName>
        <fullName evidence="4">DUF3272 family protein</fullName>
    </recommendedName>
</protein>
<organism evidence="2 3">
    <name type="scientific">Lactococcus fujiensis JCM 16395</name>
    <dbReference type="NCBI Taxonomy" id="1291764"/>
    <lineage>
        <taxon>Bacteria</taxon>
        <taxon>Bacillati</taxon>
        <taxon>Bacillota</taxon>
        <taxon>Bacilli</taxon>
        <taxon>Lactobacillales</taxon>
        <taxon>Streptococcaceae</taxon>
        <taxon>Lactococcus</taxon>
    </lineage>
</organism>
<keyword evidence="3" id="KW-1185">Reference proteome</keyword>
<sequence length="59" mass="6781">MPKQRFLSFIIGTAIEALFFSICLFGGDWLFAGFFAIFLIRRLTLSYKLDKLVKQSGIM</sequence>
<keyword evidence="1" id="KW-0812">Transmembrane</keyword>
<evidence type="ECO:0000313" key="2">
    <source>
        <dbReference type="EMBL" id="PCS01261.1"/>
    </source>
</evidence>
<dbReference type="Pfam" id="PF11676">
    <property type="entry name" value="DUF3272"/>
    <property type="match status" value="1"/>
</dbReference>
<dbReference type="OrthoDB" id="2224564at2"/>
<dbReference type="EMBL" id="JXJU01000001">
    <property type="protein sequence ID" value="PCS01261.1"/>
    <property type="molecule type" value="Genomic_DNA"/>
</dbReference>
<dbReference type="STRING" id="1291764.GCA_001311235_00594"/>
<evidence type="ECO:0000256" key="1">
    <source>
        <dbReference type="SAM" id="Phobius"/>
    </source>
</evidence>
<dbReference type="InterPro" id="IPR021690">
    <property type="entry name" value="DUF3272"/>
</dbReference>
<dbReference type="Proteomes" id="UP000218181">
    <property type="component" value="Unassembled WGS sequence"/>
</dbReference>
<keyword evidence="1" id="KW-0472">Membrane</keyword>
<dbReference type="AlphaFoldDB" id="A0A2A5RP97"/>
<reference evidence="2 3" key="1">
    <citation type="submission" date="2014-12" db="EMBL/GenBank/DDBJ databases">
        <title>Draft genome sequences of 10 type strains of Lactococcus.</title>
        <authorList>
            <person name="Sun Z."/>
            <person name="Zhong Z."/>
            <person name="Liu W."/>
            <person name="Zhang W."/>
            <person name="Zhang H."/>
        </authorList>
    </citation>
    <scope>NUCLEOTIDE SEQUENCE [LARGE SCALE GENOMIC DNA]</scope>
    <source>
        <strain evidence="2 3">JCM 16395</strain>
    </source>
</reference>
<proteinExistence type="predicted"/>
<comment type="caution">
    <text evidence="2">The sequence shown here is derived from an EMBL/GenBank/DDBJ whole genome shotgun (WGS) entry which is preliminary data.</text>
</comment>
<keyword evidence="1" id="KW-1133">Transmembrane helix</keyword>
<accession>A0A2A5RP97</accession>
<evidence type="ECO:0008006" key="4">
    <source>
        <dbReference type="Google" id="ProtNLM"/>
    </source>
</evidence>
<dbReference type="RefSeq" id="WP_054639058.1">
    <property type="nucleotide sequence ID" value="NZ_JXJU01000001.1"/>
</dbReference>
<name>A0A2A5RP97_9LACT</name>
<gene>
    <name evidence="2" type="ORF">RT41_GL000025</name>
</gene>
<feature type="transmembrane region" description="Helical" evidence="1">
    <location>
        <begin position="6"/>
        <end position="39"/>
    </location>
</feature>
<evidence type="ECO:0000313" key="3">
    <source>
        <dbReference type="Proteomes" id="UP000218181"/>
    </source>
</evidence>